<evidence type="ECO:0000259" key="1">
    <source>
        <dbReference type="Pfam" id="PF00144"/>
    </source>
</evidence>
<comment type="caution">
    <text evidence="2">The sequence shown here is derived from an EMBL/GenBank/DDBJ whole genome shotgun (WGS) entry which is preliminary data.</text>
</comment>
<dbReference type="STRING" id="74557.A0A1V9YUB4"/>
<reference evidence="2 3" key="1">
    <citation type="journal article" date="2014" name="Genome Biol. Evol.">
        <title>The secreted proteins of Achlya hypogyna and Thraustotheca clavata identify the ancestral oomycete secretome and reveal gene acquisitions by horizontal gene transfer.</title>
        <authorList>
            <person name="Misner I."/>
            <person name="Blouin N."/>
            <person name="Leonard G."/>
            <person name="Richards T.A."/>
            <person name="Lane C.E."/>
        </authorList>
    </citation>
    <scope>NUCLEOTIDE SEQUENCE [LARGE SCALE GENOMIC DNA]</scope>
    <source>
        <strain evidence="2 3">ATCC 34112</strain>
    </source>
</reference>
<evidence type="ECO:0000313" key="3">
    <source>
        <dbReference type="Proteomes" id="UP000243217"/>
    </source>
</evidence>
<dbReference type="InterPro" id="IPR012338">
    <property type="entry name" value="Beta-lactam/transpept-like"/>
</dbReference>
<dbReference type="EMBL" id="JNBS01002846">
    <property type="protein sequence ID" value="OQR89140.1"/>
    <property type="molecule type" value="Genomic_DNA"/>
</dbReference>
<sequence>MDHTYSRALDVPTANDLSFGHRVCGSKVAGPFNLLSSPEIFMSTQNNYVAAGSILSTASDLSKFSRFLLSKGQGIFSSPKIIEEMITGHNINTLFGSLVNFLGYSYTADGGALAAGYGFDIIGDVMYDHHYFDKGGDTIAFKTRNGFIPDQELGVVLLSNAETSGGTPSEAMLQDRIRTYILGIFLDVPKAQLQKTYDDAANGINAIRSKTTCDPHFFDGKPWDQVGKPIPKDKLSTLAGNYIATTSKQYYGNVTISISNDQAVLSYGAFAAPLYYENENSTTSYLWSSQVAMGSASNLEIKLSPTNATISWAGVDFAKQF</sequence>
<dbReference type="OrthoDB" id="58460at2759"/>
<accession>A0A1V9YUB4</accession>
<proteinExistence type="predicted"/>
<gene>
    <name evidence="2" type="ORF">THRCLA_09903</name>
</gene>
<organism evidence="2 3">
    <name type="scientific">Thraustotheca clavata</name>
    <dbReference type="NCBI Taxonomy" id="74557"/>
    <lineage>
        <taxon>Eukaryota</taxon>
        <taxon>Sar</taxon>
        <taxon>Stramenopiles</taxon>
        <taxon>Oomycota</taxon>
        <taxon>Saprolegniomycetes</taxon>
        <taxon>Saprolegniales</taxon>
        <taxon>Achlyaceae</taxon>
        <taxon>Thraustotheca</taxon>
    </lineage>
</organism>
<dbReference type="SUPFAM" id="SSF56601">
    <property type="entry name" value="beta-lactamase/transpeptidase-like"/>
    <property type="match status" value="1"/>
</dbReference>
<dbReference type="Pfam" id="PF00144">
    <property type="entry name" value="Beta-lactamase"/>
    <property type="match status" value="1"/>
</dbReference>
<name>A0A1V9YUB4_9STRA</name>
<dbReference type="AlphaFoldDB" id="A0A1V9YUB4"/>
<feature type="domain" description="Beta-lactamase-related" evidence="1">
    <location>
        <begin position="39"/>
        <end position="165"/>
    </location>
</feature>
<dbReference type="Gene3D" id="3.40.710.10">
    <property type="entry name" value="DD-peptidase/beta-lactamase superfamily"/>
    <property type="match status" value="1"/>
</dbReference>
<evidence type="ECO:0000313" key="2">
    <source>
        <dbReference type="EMBL" id="OQR89140.1"/>
    </source>
</evidence>
<keyword evidence="3" id="KW-1185">Reference proteome</keyword>
<dbReference type="Proteomes" id="UP000243217">
    <property type="component" value="Unassembled WGS sequence"/>
</dbReference>
<protein>
    <recommendedName>
        <fullName evidence="1">Beta-lactamase-related domain-containing protein</fullName>
    </recommendedName>
</protein>
<dbReference type="InterPro" id="IPR001466">
    <property type="entry name" value="Beta-lactam-related"/>
</dbReference>